<dbReference type="GeneID" id="114004284"/>
<sequence>MELQSVVRAISQVKKERVTFYSTAASHRARQQSRGPASAAPPHLPSTRGGVAGPTPAGHRPNAPEAPPGGRCPAFPAPPPPTAAAAPAPSFPPFALHSFLPSPPAGPGNKRGHCGRAPPAGAAAQPGPHSGGPPDPAGPARLDADADPAGPGAISPGPGAGALRAAAWRSPPGTRREAADCSPSPAAPRPGCRPYAIGSDRNPRGESQLPAPSSGGCAPQPRPPRSHRPRAGGGAGPPSPPSPPTPPSHRRGRPAVAPLRAPPSTVTPAPAGGVSGGTASPRPGRGTSRRDCIPPARPPARLLQHPGLGGQRRGGGVLCTPTLTYGSPPGWVERS</sequence>
<proteinExistence type="predicted"/>
<protein>
    <submittedName>
        <fullName evidence="3">Vegetative cell wall protein gp1-like</fullName>
    </submittedName>
</protein>
<evidence type="ECO:0000313" key="2">
    <source>
        <dbReference type="Proteomes" id="UP000504627"/>
    </source>
</evidence>
<reference evidence="3" key="1">
    <citation type="submission" date="2025-08" db="UniProtKB">
        <authorList>
            <consortium name="RefSeq"/>
        </authorList>
    </citation>
    <scope>IDENTIFICATION</scope>
    <source>
        <tissue evidence="3">Muscle</tissue>
    </source>
</reference>
<accession>A0A6J2J6Q0</accession>
<name>A0A6J2J6Q0_9PASS</name>
<feature type="compositionally biased region" description="Pro residues" evidence="1">
    <location>
        <begin position="237"/>
        <end position="247"/>
    </location>
</feature>
<dbReference type="RefSeq" id="XP_027607939.1">
    <property type="nucleotide sequence ID" value="XM_027752138.1"/>
</dbReference>
<feature type="region of interest" description="Disordered" evidence="1">
    <location>
        <begin position="23"/>
        <end position="335"/>
    </location>
</feature>
<feature type="compositionally biased region" description="Low complexity" evidence="1">
    <location>
        <begin position="83"/>
        <end position="100"/>
    </location>
</feature>
<feature type="compositionally biased region" description="Low complexity" evidence="1">
    <location>
        <begin position="115"/>
        <end position="128"/>
    </location>
</feature>
<evidence type="ECO:0000256" key="1">
    <source>
        <dbReference type="SAM" id="MobiDB-lite"/>
    </source>
</evidence>
<dbReference type="InParanoid" id="A0A6J2J6Q0"/>
<organism evidence="2 3">
    <name type="scientific">Pipra filicauda</name>
    <name type="common">Wire-tailed manakin</name>
    <dbReference type="NCBI Taxonomy" id="649802"/>
    <lineage>
        <taxon>Eukaryota</taxon>
        <taxon>Metazoa</taxon>
        <taxon>Chordata</taxon>
        <taxon>Craniata</taxon>
        <taxon>Vertebrata</taxon>
        <taxon>Euteleostomi</taxon>
        <taxon>Archelosauria</taxon>
        <taxon>Archosauria</taxon>
        <taxon>Dinosauria</taxon>
        <taxon>Saurischia</taxon>
        <taxon>Theropoda</taxon>
        <taxon>Coelurosauria</taxon>
        <taxon>Aves</taxon>
        <taxon>Neognathae</taxon>
        <taxon>Neoaves</taxon>
        <taxon>Telluraves</taxon>
        <taxon>Australaves</taxon>
        <taxon>Passeriformes</taxon>
        <taxon>Pipridae</taxon>
        <taxon>Pipra</taxon>
    </lineage>
</organism>
<gene>
    <name evidence="3" type="primary">LOC114004284</name>
</gene>
<dbReference type="Proteomes" id="UP000504627">
    <property type="component" value="Unplaced"/>
</dbReference>
<feature type="compositionally biased region" description="Low complexity" evidence="1">
    <location>
        <begin position="147"/>
        <end position="167"/>
    </location>
</feature>
<evidence type="ECO:0000313" key="3">
    <source>
        <dbReference type="RefSeq" id="XP_027607939.1"/>
    </source>
</evidence>
<feature type="compositionally biased region" description="Gly residues" evidence="1">
    <location>
        <begin position="307"/>
        <end position="317"/>
    </location>
</feature>
<dbReference type="AlphaFoldDB" id="A0A6J2J6Q0"/>
<dbReference type="PRINTS" id="PR01217">
    <property type="entry name" value="PRICHEXTENSN"/>
</dbReference>
<keyword evidence="2" id="KW-1185">Reference proteome</keyword>